<dbReference type="HOGENOM" id="CLU_024920_1_2_9"/>
<dbReference type="Pfam" id="PF02397">
    <property type="entry name" value="Bac_transf"/>
    <property type="match status" value="1"/>
</dbReference>
<keyword evidence="4" id="KW-1185">Reference proteome</keyword>
<sequence length="201" mass="23649">MYKFLKRIMDFIISLISIVMLMPFLFIIALLIKLDDKDNIFYSAERIGKDCKKIKMYKFRTMKENCEDIRNADGSTYNSEDDPRVTKIGKVLRKTSLDELPQLFNVLIGEMSIIGPRASEWNSLNDYLPEELDKMKVKPGITGYTQAYYRNSLSLRDKRKYDVWYANNMGFLLDTKIFFKTIITVLKKENIYTNTKKRGKL</sequence>
<gene>
    <name evidence="3" type="ORF">CLORAM_00874</name>
</gene>
<dbReference type="InterPro" id="IPR003362">
    <property type="entry name" value="Bact_transf"/>
</dbReference>
<evidence type="ECO:0000313" key="4">
    <source>
        <dbReference type="Proteomes" id="UP000005798"/>
    </source>
</evidence>
<comment type="similarity">
    <text evidence="1">Belongs to the bacterial sugar transferase family.</text>
</comment>
<evidence type="ECO:0000256" key="1">
    <source>
        <dbReference type="ARBA" id="ARBA00006464"/>
    </source>
</evidence>
<keyword evidence="3" id="KW-0328">Glycosyltransferase</keyword>
<accession>B0N356</accession>
<reference evidence="3" key="2">
    <citation type="submission" date="2014-06" db="EMBL/GenBank/DDBJ databases">
        <title>Draft genome sequence of Clostridium ramosum(DSM 1402).</title>
        <authorList>
            <person name="Sudarsanam P."/>
            <person name="Ley R."/>
            <person name="Guruge J."/>
            <person name="Turnbaugh P.J."/>
            <person name="Mahowald M."/>
            <person name="Liep D."/>
            <person name="Gordon J."/>
        </authorList>
    </citation>
    <scope>NUCLEOTIDE SEQUENCE</scope>
    <source>
        <strain evidence="3">DSM 1402</strain>
    </source>
</reference>
<comment type="caution">
    <text evidence="3">The sequence shown here is derived from an EMBL/GenBank/DDBJ whole genome shotgun (WGS) entry which is preliminary data.</text>
</comment>
<dbReference type="PANTHER" id="PTHR30576:SF0">
    <property type="entry name" value="UNDECAPRENYL-PHOSPHATE N-ACETYLGALACTOSAMINYL 1-PHOSPHATE TRANSFERASE-RELATED"/>
    <property type="match status" value="1"/>
</dbReference>
<dbReference type="eggNOG" id="COG2148">
    <property type="taxonomic scope" value="Bacteria"/>
</dbReference>
<keyword evidence="3" id="KW-0808">Transferase</keyword>
<name>B0N356_9FIRM</name>
<feature type="domain" description="Bacterial sugar transferase" evidence="2">
    <location>
        <begin position="6"/>
        <end position="187"/>
    </location>
</feature>
<organism evidence="3 4">
    <name type="scientific">Thomasclavelia ramosa DSM 1402</name>
    <dbReference type="NCBI Taxonomy" id="445974"/>
    <lineage>
        <taxon>Bacteria</taxon>
        <taxon>Bacillati</taxon>
        <taxon>Bacillota</taxon>
        <taxon>Erysipelotrichia</taxon>
        <taxon>Erysipelotrichales</taxon>
        <taxon>Coprobacillaceae</taxon>
        <taxon>Thomasclavelia</taxon>
    </lineage>
</organism>
<dbReference type="PANTHER" id="PTHR30576">
    <property type="entry name" value="COLANIC BIOSYNTHESIS UDP-GLUCOSE LIPID CARRIER TRANSFERASE"/>
    <property type="match status" value="1"/>
</dbReference>
<evidence type="ECO:0000313" key="3">
    <source>
        <dbReference type="EMBL" id="EDS18878.1"/>
    </source>
</evidence>
<dbReference type="RefSeq" id="WP_003535899.1">
    <property type="nucleotide sequence ID" value="NZ_CP036346.1"/>
</dbReference>
<protein>
    <submittedName>
        <fullName evidence="3">Bacterial sugar transferase</fullName>
        <ecNumber evidence="3">2.4.1.-</ecNumber>
    </submittedName>
</protein>
<evidence type="ECO:0000259" key="2">
    <source>
        <dbReference type="Pfam" id="PF02397"/>
    </source>
</evidence>
<dbReference type="Proteomes" id="UP000005798">
    <property type="component" value="Unassembled WGS sequence"/>
</dbReference>
<dbReference type="EMBL" id="ABFX02000004">
    <property type="protein sequence ID" value="EDS18878.1"/>
    <property type="molecule type" value="Genomic_DNA"/>
</dbReference>
<dbReference type="AlphaFoldDB" id="B0N356"/>
<proteinExistence type="inferred from homology"/>
<dbReference type="EC" id="2.4.1.-" evidence="3"/>
<dbReference type="GO" id="GO:0016757">
    <property type="term" value="F:glycosyltransferase activity"/>
    <property type="evidence" value="ECO:0007669"/>
    <property type="project" value="UniProtKB-KW"/>
</dbReference>
<dbReference type="GO" id="GO:0016780">
    <property type="term" value="F:phosphotransferase activity, for other substituted phosphate groups"/>
    <property type="evidence" value="ECO:0007669"/>
    <property type="project" value="TreeGrafter"/>
</dbReference>
<reference evidence="3" key="1">
    <citation type="submission" date="2007-11" db="EMBL/GenBank/DDBJ databases">
        <authorList>
            <person name="Fulton L."/>
            <person name="Clifton S."/>
            <person name="Fulton B."/>
            <person name="Xu J."/>
            <person name="Minx P."/>
            <person name="Pepin K.H."/>
            <person name="Johnson M."/>
            <person name="Thiruvilangam P."/>
            <person name="Bhonagiri V."/>
            <person name="Nash W.E."/>
            <person name="Mardis E.R."/>
            <person name="Wilson R.K."/>
        </authorList>
    </citation>
    <scope>NUCLEOTIDE SEQUENCE [LARGE SCALE GENOMIC DNA]</scope>
    <source>
        <strain evidence="3">DSM 1402</strain>
    </source>
</reference>